<evidence type="ECO:0000313" key="2">
    <source>
        <dbReference type="Proteomes" id="UP000629468"/>
    </source>
</evidence>
<comment type="caution">
    <text evidence="1">The sequence shown here is derived from an EMBL/GenBank/DDBJ whole genome shotgun (WGS) entry which is preliminary data.</text>
</comment>
<reference evidence="1 2" key="1">
    <citation type="journal article" name="Sci. Rep.">
        <title>Telomere-to-telomere assembled and centromere annotated genomes of the two main subspecies of the button mushroom Agaricus bisporus reveal especially polymorphic chromosome ends.</title>
        <authorList>
            <person name="Sonnenberg A.S.M."/>
            <person name="Sedaghat-Telgerd N."/>
            <person name="Lavrijssen B."/>
            <person name="Ohm R.A."/>
            <person name="Hendrickx P.M."/>
            <person name="Scholtmeijer K."/>
            <person name="Baars J.J.P."/>
            <person name="van Peer A."/>
        </authorList>
    </citation>
    <scope>NUCLEOTIDE SEQUENCE [LARGE SCALE GENOMIC DNA]</scope>
    <source>
        <strain evidence="1 2">H119_p4</strain>
    </source>
</reference>
<dbReference type="AlphaFoldDB" id="A0A8H7C863"/>
<accession>A0A8H7C863</accession>
<evidence type="ECO:0000313" key="1">
    <source>
        <dbReference type="EMBL" id="KAF7768701.1"/>
    </source>
</evidence>
<sequence length="95" mass="10411">MGQLEAPRNSQDTLHYLPSLAKFISVSSLWPAATTTAQLSIIPPPSSTTTTTSYSLTTYQPDNLTTSTQICFNRTTSIYANDWFWGHFASDGSDS</sequence>
<protein>
    <submittedName>
        <fullName evidence="1">Uncharacterized protein</fullName>
    </submittedName>
</protein>
<gene>
    <name evidence="1" type="ORF">Agabi119p4_7944</name>
</gene>
<dbReference type="Proteomes" id="UP000629468">
    <property type="component" value="Unassembled WGS sequence"/>
</dbReference>
<proteinExistence type="predicted"/>
<organism evidence="1 2">
    <name type="scientific">Agaricus bisporus var. burnettii</name>
    <dbReference type="NCBI Taxonomy" id="192524"/>
    <lineage>
        <taxon>Eukaryota</taxon>
        <taxon>Fungi</taxon>
        <taxon>Dikarya</taxon>
        <taxon>Basidiomycota</taxon>
        <taxon>Agaricomycotina</taxon>
        <taxon>Agaricomycetes</taxon>
        <taxon>Agaricomycetidae</taxon>
        <taxon>Agaricales</taxon>
        <taxon>Agaricineae</taxon>
        <taxon>Agaricaceae</taxon>
        <taxon>Agaricus</taxon>
    </lineage>
</organism>
<dbReference type="EMBL" id="JABXXO010000010">
    <property type="protein sequence ID" value="KAF7768701.1"/>
    <property type="molecule type" value="Genomic_DNA"/>
</dbReference>
<name>A0A8H7C863_AGABI</name>